<accession>A0ABU8C0N7</accession>
<keyword evidence="3" id="KW-1185">Reference proteome</keyword>
<dbReference type="RefSeq" id="WP_335425555.1">
    <property type="nucleotide sequence ID" value="NZ_JBALHR010000031.1"/>
</dbReference>
<comment type="caution">
    <text evidence="2">The sequence shown here is derived from an EMBL/GenBank/DDBJ whole genome shotgun (WGS) entry which is preliminary data.</text>
</comment>
<feature type="region of interest" description="Disordered" evidence="1">
    <location>
        <begin position="23"/>
        <end position="43"/>
    </location>
</feature>
<evidence type="ECO:0000313" key="2">
    <source>
        <dbReference type="EMBL" id="MEH7830517.1"/>
    </source>
</evidence>
<protein>
    <submittedName>
        <fullName evidence="2">Uncharacterized protein</fullName>
    </submittedName>
</protein>
<organism evidence="2 3">
    <name type="scientific">Gemmobacter denitrificans</name>
    <dbReference type="NCBI Taxonomy" id="3123040"/>
    <lineage>
        <taxon>Bacteria</taxon>
        <taxon>Pseudomonadati</taxon>
        <taxon>Pseudomonadota</taxon>
        <taxon>Alphaproteobacteria</taxon>
        <taxon>Rhodobacterales</taxon>
        <taxon>Paracoccaceae</taxon>
        <taxon>Gemmobacter</taxon>
    </lineage>
</organism>
<evidence type="ECO:0000313" key="3">
    <source>
        <dbReference type="Proteomes" id="UP001431963"/>
    </source>
</evidence>
<dbReference type="EMBL" id="JBALHR010000031">
    <property type="protein sequence ID" value="MEH7830517.1"/>
    <property type="molecule type" value="Genomic_DNA"/>
</dbReference>
<gene>
    <name evidence="2" type="ORF">V6590_20400</name>
</gene>
<reference evidence="2" key="1">
    <citation type="submission" date="2024-02" db="EMBL/GenBank/DDBJ databases">
        <title>Genome sequences of strain Gemmobacter sp. JM10B15.</title>
        <authorList>
            <person name="Zhang M."/>
        </authorList>
    </citation>
    <scope>NUCLEOTIDE SEQUENCE</scope>
    <source>
        <strain evidence="2">JM10B15</strain>
    </source>
</reference>
<name>A0ABU8C0N7_9RHOB</name>
<proteinExistence type="predicted"/>
<dbReference type="Proteomes" id="UP001431963">
    <property type="component" value="Unassembled WGS sequence"/>
</dbReference>
<evidence type="ECO:0000256" key="1">
    <source>
        <dbReference type="SAM" id="MobiDB-lite"/>
    </source>
</evidence>
<sequence length="60" mass="6646">MLAVIRLAVNGSREEIARWQAESRSARRAGRGQEHSDHDEDGEAELAADLALLGFREQAE</sequence>